<dbReference type="Proteomes" id="UP000751190">
    <property type="component" value="Unassembled WGS sequence"/>
</dbReference>
<keyword evidence="2" id="KW-0472">Membrane</keyword>
<feature type="transmembrane region" description="Helical" evidence="2">
    <location>
        <begin position="295"/>
        <end position="317"/>
    </location>
</feature>
<dbReference type="OrthoDB" id="410267at2759"/>
<name>A0A8J5XFQ0_DIALT</name>
<evidence type="ECO:0000256" key="2">
    <source>
        <dbReference type="SAM" id="Phobius"/>
    </source>
</evidence>
<protein>
    <submittedName>
        <fullName evidence="3">Uncharacterized protein</fullName>
    </submittedName>
</protein>
<evidence type="ECO:0000313" key="3">
    <source>
        <dbReference type="EMBL" id="KAG8460022.1"/>
    </source>
</evidence>
<evidence type="ECO:0000313" key="4">
    <source>
        <dbReference type="Proteomes" id="UP000751190"/>
    </source>
</evidence>
<proteinExistence type="predicted"/>
<feature type="transmembrane region" description="Helical" evidence="2">
    <location>
        <begin position="111"/>
        <end position="132"/>
    </location>
</feature>
<feature type="compositionally biased region" description="Low complexity" evidence="1">
    <location>
        <begin position="607"/>
        <end position="636"/>
    </location>
</feature>
<dbReference type="PANTHER" id="PTHR11360:SF317">
    <property type="entry name" value="MAJOR FACILITATOR SUPERFAMILY (MFS) PROFILE DOMAIN-CONTAINING PROTEIN-RELATED"/>
    <property type="match status" value="1"/>
</dbReference>
<dbReference type="Gene3D" id="1.20.1250.20">
    <property type="entry name" value="MFS general substrate transporter like domains"/>
    <property type="match status" value="1"/>
</dbReference>
<keyword evidence="4" id="KW-1185">Reference proteome</keyword>
<sequence length="669" mass="68921">MMLARGVLLRRTVARGVARPAWAAREVRSLGASSSTTAFEPPPRAPGPLMRLLGPDTAVASPGFTNRWAMMVPAFTTHLCLGGPGFGWSVLSSAIVREHGFVCSAATDWTLFDVTMPMPIFFTFLGLAGAAFGKWQNAVGPRMAIGAGGLLFGGGMCVGALGIATHNLPLLYFGFGVLGGSGTGLCYTPPMQALMLWFPDKKGLAMGCLVAGFGAGGLAFVPAMTQLMTAFQRVPTYLGPVGAVETSTHAGALLARSADGAELVAAVQATSADLAKISGDLATGLYVVGSGTTGAAQALAIAGVVYAAMLSTCALAICRPRAGWLPAGYTPPASAVDLPSLSVDQVMRTPQFYQLGVTFSCLTCGIYGIFSVAKGMMSEVFSGALPLLVTSGFTSGYLMMLSLANLSGRFGMATLSDRIGCKNTYNAIIATLIPIYFTAPLLVQQVVSTESSLPLYTFVGTTWLAVFAACGSISTTPAYEAALFGAKNVGAVHGRMLVFNSIAAVLGPNLFVKLRTNDELAAIGSLLSRVEPSRFEAAFGVPPSAAQPLIDAKTVTVAKLMAIMPAGTADPTPFLYDSTMHAMGGLVLVSAVVHNLIRPVDPRMFDAPPDAADAPPASAARAAGSTAGTAGGTLARADGERDAASGEPKFGQNEEPMREDAGGAKRLRD</sequence>
<organism evidence="3 4">
    <name type="scientific">Diacronema lutheri</name>
    <name type="common">Unicellular marine alga</name>
    <name type="synonym">Monochrysis lutheri</name>
    <dbReference type="NCBI Taxonomy" id="2081491"/>
    <lineage>
        <taxon>Eukaryota</taxon>
        <taxon>Haptista</taxon>
        <taxon>Haptophyta</taxon>
        <taxon>Pavlovophyceae</taxon>
        <taxon>Pavlovales</taxon>
        <taxon>Pavlovaceae</taxon>
        <taxon>Diacronema</taxon>
    </lineage>
</organism>
<dbReference type="SUPFAM" id="SSF103473">
    <property type="entry name" value="MFS general substrate transporter"/>
    <property type="match status" value="1"/>
</dbReference>
<feature type="transmembrane region" description="Helical" evidence="2">
    <location>
        <begin position="385"/>
        <end position="404"/>
    </location>
</feature>
<dbReference type="EMBL" id="JAGTXO010000036">
    <property type="protein sequence ID" value="KAG8460022.1"/>
    <property type="molecule type" value="Genomic_DNA"/>
</dbReference>
<dbReference type="InterPro" id="IPR036259">
    <property type="entry name" value="MFS_trans_sf"/>
</dbReference>
<dbReference type="PANTHER" id="PTHR11360">
    <property type="entry name" value="MONOCARBOXYLATE TRANSPORTER"/>
    <property type="match status" value="1"/>
</dbReference>
<dbReference type="Pfam" id="PF07690">
    <property type="entry name" value="MFS_1"/>
    <property type="match status" value="1"/>
</dbReference>
<feature type="transmembrane region" description="Helical" evidence="2">
    <location>
        <begin position="425"/>
        <end position="443"/>
    </location>
</feature>
<accession>A0A8J5XFQ0</accession>
<feature type="transmembrane region" description="Helical" evidence="2">
    <location>
        <begin position="144"/>
        <end position="164"/>
    </location>
</feature>
<feature type="transmembrane region" description="Helical" evidence="2">
    <location>
        <begin position="170"/>
        <end position="191"/>
    </location>
</feature>
<feature type="transmembrane region" description="Helical" evidence="2">
    <location>
        <begin position="455"/>
        <end position="474"/>
    </location>
</feature>
<feature type="transmembrane region" description="Helical" evidence="2">
    <location>
        <begin position="203"/>
        <end position="224"/>
    </location>
</feature>
<comment type="caution">
    <text evidence="3">The sequence shown here is derived from an EMBL/GenBank/DDBJ whole genome shotgun (WGS) entry which is preliminary data.</text>
</comment>
<feature type="transmembrane region" description="Helical" evidence="2">
    <location>
        <begin position="68"/>
        <end position="91"/>
    </location>
</feature>
<feature type="transmembrane region" description="Helical" evidence="2">
    <location>
        <begin position="352"/>
        <end position="373"/>
    </location>
</feature>
<reference evidence="3" key="1">
    <citation type="submission" date="2021-05" db="EMBL/GenBank/DDBJ databases">
        <title>The genome of the haptophyte Pavlova lutheri (Diacronema luteri, Pavlovales) - a model for lipid biosynthesis in eukaryotic algae.</title>
        <authorList>
            <person name="Hulatt C.J."/>
            <person name="Posewitz M.C."/>
        </authorList>
    </citation>
    <scope>NUCLEOTIDE SEQUENCE</scope>
    <source>
        <strain evidence="3">NIVA-4/92</strain>
    </source>
</reference>
<dbReference type="OMA" id="DDWTLSQ"/>
<dbReference type="InterPro" id="IPR050327">
    <property type="entry name" value="Proton-linked_MCT"/>
</dbReference>
<evidence type="ECO:0000256" key="1">
    <source>
        <dbReference type="SAM" id="MobiDB-lite"/>
    </source>
</evidence>
<feature type="region of interest" description="Disordered" evidence="1">
    <location>
        <begin position="607"/>
        <end position="669"/>
    </location>
</feature>
<dbReference type="AlphaFoldDB" id="A0A8J5XFQ0"/>
<gene>
    <name evidence="3" type="ORF">KFE25_011071</name>
</gene>
<keyword evidence="2" id="KW-0812">Transmembrane</keyword>
<dbReference type="GO" id="GO:0022857">
    <property type="term" value="F:transmembrane transporter activity"/>
    <property type="evidence" value="ECO:0007669"/>
    <property type="project" value="InterPro"/>
</dbReference>
<keyword evidence="2" id="KW-1133">Transmembrane helix</keyword>
<dbReference type="InterPro" id="IPR011701">
    <property type="entry name" value="MFS"/>
</dbReference>